<dbReference type="GO" id="GO:0006508">
    <property type="term" value="P:proteolysis"/>
    <property type="evidence" value="ECO:0007669"/>
    <property type="project" value="UniProtKB-KW"/>
</dbReference>
<evidence type="ECO:0000256" key="5">
    <source>
        <dbReference type="ARBA" id="ARBA00022723"/>
    </source>
</evidence>
<organism evidence="10 11">
    <name type="scientific">Marasmiellus scandens</name>
    <dbReference type="NCBI Taxonomy" id="2682957"/>
    <lineage>
        <taxon>Eukaryota</taxon>
        <taxon>Fungi</taxon>
        <taxon>Dikarya</taxon>
        <taxon>Basidiomycota</taxon>
        <taxon>Agaricomycotina</taxon>
        <taxon>Agaricomycetes</taxon>
        <taxon>Agaricomycetidae</taxon>
        <taxon>Agaricales</taxon>
        <taxon>Marasmiineae</taxon>
        <taxon>Omphalotaceae</taxon>
        <taxon>Marasmiellus</taxon>
    </lineage>
</organism>
<keyword evidence="8" id="KW-0496">Mitochondrion</keyword>
<keyword evidence="7 8" id="KW-0482">Metalloprotease</keyword>
<dbReference type="InterPro" id="IPR019165">
    <property type="entry name" value="Peptidase_M76_ATP23"/>
</dbReference>
<evidence type="ECO:0000313" key="11">
    <source>
        <dbReference type="Proteomes" id="UP001498398"/>
    </source>
</evidence>
<reference evidence="10 11" key="1">
    <citation type="submission" date="2024-01" db="EMBL/GenBank/DDBJ databases">
        <title>A draft genome for the cacao thread blight pathogen Marasmiellus scandens.</title>
        <authorList>
            <person name="Baruah I.K."/>
            <person name="Leung J."/>
            <person name="Bukari Y."/>
            <person name="Amoako-Attah I."/>
            <person name="Meinhardt L.W."/>
            <person name="Bailey B.A."/>
            <person name="Cohen S.P."/>
        </authorList>
    </citation>
    <scope>NUCLEOTIDE SEQUENCE [LARGE SCALE GENOMIC DNA]</scope>
    <source>
        <strain evidence="10 11">GH-19</strain>
    </source>
</reference>
<dbReference type="EMBL" id="JBANRG010000010">
    <property type="protein sequence ID" value="KAK7462951.1"/>
    <property type="molecule type" value="Genomic_DNA"/>
</dbReference>
<dbReference type="Proteomes" id="UP001498398">
    <property type="component" value="Unassembled WGS sequence"/>
</dbReference>
<sequence>MSDSSTSSSSSGSNGSDPNSSSSTPSAFERWRKKVMFVTGIGVTHEERMQDLQQLQNRRCEQMKKELMDTSPLVTFLLRHLRLSGCQVPESNIFCGTCDPQAVVGGGSVAHAGGFIPEHGAIKLCGGMFFNKKHVETTIAHELIHMYDQCKFKVDWKNLRHHACSEIRANSLSGDCRYTRELRRGFVAFSKQHQACVRRRAIVSVTANPACPDEATAERVVNEVWESCFSDTRPFDEIY</sequence>
<dbReference type="PANTHER" id="PTHR21711:SF0">
    <property type="entry name" value="MITOCHONDRIAL INNER MEMBRANE PROTEASE ATP23 HOMOLOG"/>
    <property type="match status" value="1"/>
</dbReference>
<comment type="function">
    <text evidence="8">Has a dual role in the assembly of mitochondrial ATPase.</text>
</comment>
<keyword evidence="8" id="KW-0999">Mitochondrion inner membrane</keyword>
<gene>
    <name evidence="10" type="primary">ATP23</name>
    <name evidence="10" type="ORF">VKT23_007532</name>
</gene>
<name>A0ABR1JL32_9AGAR</name>
<comment type="caution">
    <text evidence="10">The sequence shown here is derived from an EMBL/GenBank/DDBJ whole genome shotgun (WGS) entry which is preliminary data.</text>
</comment>
<evidence type="ECO:0000256" key="8">
    <source>
        <dbReference type="RuleBase" id="RU364057"/>
    </source>
</evidence>
<evidence type="ECO:0000256" key="9">
    <source>
        <dbReference type="SAM" id="MobiDB-lite"/>
    </source>
</evidence>
<evidence type="ECO:0000256" key="4">
    <source>
        <dbReference type="ARBA" id="ARBA00022670"/>
    </source>
</evidence>
<evidence type="ECO:0000256" key="3">
    <source>
        <dbReference type="ARBA" id="ARBA00014615"/>
    </source>
</evidence>
<keyword evidence="4 8" id="KW-0645">Protease</keyword>
<evidence type="ECO:0000256" key="7">
    <source>
        <dbReference type="ARBA" id="ARBA00023049"/>
    </source>
</evidence>
<keyword evidence="5 8" id="KW-0479">Metal-binding</keyword>
<protein>
    <recommendedName>
        <fullName evidence="3 8">Mitochondrial inner membrane protease ATP23</fullName>
        <ecNumber evidence="8">3.4.24.-</ecNumber>
    </recommendedName>
</protein>
<evidence type="ECO:0000256" key="6">
    <source>
        <dbReference type="ARBA" id="ARBA00022801"/>
    </source>
</evidence>
<dbReference type="GO" id="GO:0008233">
    <property type="term" value="F:peptidase activity"/>
    <property type="evidence" value="ECO:0007669"/>
    <property type="project" value="UniProtKB-KW"/>
</dbReference>
<keyword evidence="6 8" id="KW-0378">Hydrolase</keyword>
<comment type="similarity">
    <text evidence="2 8">Belongs to the peptidase M76 family.</text>
</comment>
<evidence type="ECO:0000313" key="10">
    <source>
        <dbReference type="EMBL" id="KAK7462951.1"/>
    </source>
</evidence>
<keyword evidence="11" id="KW-1185">Reference proteome</keyword>
<dbReference type="PANTHER" id="PTHR21711">
    <property type="entry name" value="MITOCHONDRIAL INNER MEMBRANE PROTEASE"/>
    <property type="match status" value="1"/>
</dbReference>
<evidence type="ECO:0000256" key="1">
    <source>
        <dbReference type="ARBA" id="ARBA00004137"/>
    </source>
</evidence>
<comment type="subcellular location">
    <subcellularLocation>
        <location evidence="1 8">Mitochondrion inner membrane</location>
        <topology evidence="1 8">Peripheral membrane protein</topology>
        <orientation evidence="1 8">Intermembrane side</orientation>
    </subcellularLocation>
</comment>
<feature type="region of interest" description="Disordered" evidence="9">
    <location>
        <begin position="1"/>
        <end position="26"/>
    </location>
</feature>
<keyword evidence="8" id="KW-0472">Membrane</keyword>
<dbReference type="Pfam" id="PF09768">
    <property type="entry name" value="Peptidase_M76"/>
    <property type="match status" value="1"/>
</dbReference>
<evidence type="ECO:0000256" key="2">
    <source>
        <dbReference type="ARBA" id="ARBA00009915"/>
    </source>
</evidence>
<accession>A0ABR1JL32</accession>
<dbReference type="EC" id="3.4.24.-" evidence="8"/>
<proteinExistence type="inferred from homology"/>